<organism evidence="9 10">
    <name type="scientific">Streptomyces niveus</name>
    <name type="common">Streptomyces spheroides</name>
    <dbReference type="NCBI Taxonomy" id="193462"/>
    <lineage>
        <taxon>Bacteria</taxon>
        <taxon>Bacillati</taxon>
        <taxon>Actinomycetota</taxon>
        <taxon>Actinomycetes</taxon>
        <taxon>Kitasatosporales</taxon>
        <taxon>Streptomycetaceae</taxon>
        <taxon>Streptomyces</taxon>
    </lineage>
</organism>
<dbReference type="SUPFAM" id="SSF143865">
    <property type="entry name" value="CorA soluble domain-like"/>
    <property type="match status" value="1"/>
</dbReference>
<dbReference type="GeneID" id="91340691"/>
<keyword evidence="4" id="KW-1003">Cell membrane</keyword>
<evidence type="ECO:0000256" key="4">
    <source>
        <dbReference type="ARBA" id="ARBA00022475"/>
    </source>
</evidence>
<accession>A0ABZ2AFU3</accession>
<feature type="transmembrane region" description="Helical" evidence="8">
    <location>
        <begin position="282"/>
        <end position="301"/>
    </location>
</feature>
<keyword evidence="3" id="KW-0813">Transport</keyword>
<dbReference type="Pfam" id="PF01544">
    <property type="entry name" value="CorA"/>
    <property type="match status" value="1"/>
</dbReference>
<comment type="similarity">
    <text evidence="2">Belongs to the CorA metal ion transporter (MIT) (TC 1.A.35) family.</text>
</comment>
<keyword evidence="7 8" id="KW-0472">Membrane</keyword>
<dbReference type="InterPro" id="IPR045863">
    <property type="entry name" value="CorA_TM1_TM2"/>
</dbReference>
<keyword evidence="6 8" id="KW-1133">Transmembrane helix</keyword>
<dbReference type="SUPFAM" id="SSF144083">
    <property type="entry name" value="Magnesium transport protein CorA, transmembrane region"/>
    <property type="match status" value="1"/>
</dbReference>
<keyword evidence="5 8" id="KW-0812">Transmembrane</keyword>
<dbReference type="Proteomes" id="UP001432209">
    <property type="component" value="Chromosome"/>
</dbReference>
<evidence type="ECO:0000256" key="7">
    <source>
        <dbReference type="ARBA" id="ARBA00023136"/>
    </source>
</evidence>
<dbReference type="PANTHER" id="PTHR46494">
    <property type="entry name" value="CORA FAMILY METAL ION TRANSPORTER (EUROFUNG)"/>
    <property type="match status" value="1"/>
</dbReference>
<evidence type="ECO:0000256" key="6">
    <source>
        <dbReference type="ARBA" id="ARBA00022989"/>
    </source>
</evidence>
<dbReference type="RefSeq" id="WP_329083022.1">
    <property type="nucleotide sequence ID" value="NZ_CP109389.1"/>
</dbReference>
<evidence type="ECO:0000313" key="9">
    <source>
        <dbReference type="EMBL" id="WUX57582.1"/>
    </source>
</evidence>
<evidence type="ECO:0000313" key="10">
    <source>
        <dbReference type="Proteomes" id="UP001432209"/>
    </source>
</evidence>
<evidence type="ECO:0000256" key="1">
    <source>
        <dbReference type="ARBA" id="ARBA00004651"/>
    </source>
</evidence>
<dbReference type="InterPro" id="IPR002523">
    <property type="entry name" value="MgTranspt_CorA/ZnTranspt_ZntB"/>
</dbReference>
<dbReference type="Gene3D" id="1.20.58.340">
    <property type="entry name" value="Magnesium transport protein CorA, transmembrane region"/>
    <property type="match status" value="2"/>
</dbReference>
<name>A0ABZ2AFU3_STRNV</name>
<dbReference type="InterPro" id="IPR045861">
    <property type="entry name" value="CorA_cytoplasmic_dom"/>
</dbReference>
<protein>
    <submittedName>
        <fullName evidence="9">Magnesium and cobalt transport protein CorA</fullName>
    </submittedName>
</protein>
<dbReference type="Gene3D" id="3.30.460.20">
    <property type="entry name" value="CorA soluble domain-like"/>
    <property type="match status" value="1"/>
</dbReference>
<evidence type="ECO:0000256" key="2">
    <source>
        <dbReference type="ARBA" id="ARBA00009765"/>
    </source>
</evidence>
<dbReference type="EMBL" id="CP109495">
    <property type="protein sequence ID" value="WUX57582.1"/>
    <property type="molecule type" value="Genomic_DNA"/>
</dbReference>
<feature type="transmembrane region" description="Helical" evidence="8">
    <location>
        <begin position="313"/>
        <end position="333"/>
    </location>
</feature>
<dbReference type="PANTHER" id="PTHR46494:SF1">
    <property type="entry name" value="CORA FAMILY METAL ION TRANSPORTER (EUROFUNG)"/>
    <property type="match status" value="1"/>
</dbReference>
<reference evidence="9" key="1">
    <citation type="submission" date="2022-10" db="EMBL/GenBank/DDBJ databases">
        <title>The complete genomes of actinobacterial strains from the NBC collection.</title>
        <authorList>
            <person name="Joergensen T.S."/>
            <person name="Alvarez Arevalo M."/>
            <person name="Sterndorff E.B."/>
            <person name="Faurdal D."/>
            <person name="Vuksanovic O."/>
            <person name="Mourched A.-S."/>
            <person name="Charusanti P."/>
            <person name="Shaw S."/>
            <person name="Blin K."/>
            <person name="Weber T."/>
        </authorList>
    </citation>
    <scope>NUCLEOTIDE SEQUENCE</scope>
    <source>
        <strain evidence="9">NBC_01432</strain>
    </source>
</reference>
<proteinExistence type="inferred from homology"/>
<evidence type="ECO:0000256" key="5">
    <source>
        <dbReference type="ARBA" id="ARBA00022692"/>
    </source>
</evidence>
<evidence type="ECO:0000256" key="3">
    <source>
        <dbReference type="ARBA" id="ARBA00022448"/>
    </source>
</evidence>
<comment type="subcellular location">
    <subcellularLocation>
        <location evidence="1">Cell membrane</location>
        <topology evidence="1">Multi-pass membrane protein</topology>
    </subcellularLocation>
</comment>
<evidence type="ECO:0000256" key="8">
    <source>
        <dbReference type="SAM" id="Phobius"/>
    </source>
</evidence>
<gene>
    <name evidence="9" type="ORF">OG442_33980</name>
</gene>
<keyword evidence="10" id="KW-1185">Reference proteome</keyword>
<dbReference type="CDD" id="cd12830">
    <property type="entry name" value="MtCorA-like"/>
    <property type="match status" value="1"/>
</dbReference>
<sequence>MHGVIVDRAIYRDGRRTDGPADLSDALAEARADGNAFLWVGLHEPTEEEFALVSSEFRMHPLAVEDSLKAHQRPKLEVYDDSLFMVLKPVVYDSDKDTVTSGELMIFIGDSFVVTVRHGDGAPLHAVRTRLEADPHVLLKHGPTAVLYAVSDAVVDHYLDVCGELQVDLEELETQVFSPTEGGSGRNREAGDQPAAERIYTFKRQVLEFRRAAGPLAAPISRLTRSGVPFVQERSQPFFRDVDDHLTRVNEQVEGLDRLLSDILSAHLAQMGVRQNDDMRKISAWAAMAAVPTLLAGVWGMNFQHMPELSQVWGYPAALVLMVGAVIFLHRTFKRNGWL</sequence>